<accession>A0ABX8MFG0</accession>
<dbReference type="EMBL" id="CP077073">
    <property type="protein sequence ID" value="QXH36391.1"/>
    <property type="molecule type" value="Genomic_DNA"/>
</dbReference>
<dbReference type="InterPro" id="IPR019734">
    <property type="entry name" value="TPR_rpt"/>
</dbReference>
<protein>
    <submittedName>
        <fullName evidence="2">Tetratricopeptide repeat protein</fullName>
    </submittedName>
</protein>
<evidence type="ECO:0000313" key="2">
    <source>
        <dbReference type="EMBL" id="QXH36391.1"/>
    </source>
</evidence>
<keyword evidence="1" id="KW-0802">TPR repeat</keyword>
<sequence>MRAILLFSSLLLLAGCAGQQPEGLARLLGGGSCAKPDADQQLSLDMADQMINEGRPHAGLAHLEQLPDTLDPVRLRKAKVLRVLGRSEAEPLYRSLLGGCLAAEGEHGLGQLAAARGDDAQALRNLQRAARLAPTDEKVRNDLGVVQMNLGNHEQARFEFLTAIELRDDNPLPAVNLVTLSLLQDHWDQAEDLVKRLHLQPEQFAEAQARAQRIRASGRGPIAASATASAATLN</sequence>
<dbReference type="SMART" id="SM00028">
    <property type="entry name" value="TPR"/>
    <property type="match status" value="2"/>
</dbReference>
<evidence type="ECO:0000256" key="1">
    <source>
        <dbReference type="PROSITE-ProRule" id="PRU00339"/>
    </source>
</evidence>
<dbReference type="Proteomes" id="UP001047646">
    <property type="component" value="Chromosome"/>
</dbReference>
<reference evidence="2" key="1">
    <citation type="journal article" date="2021" name="Microorganisms">
        <title>The Ever-Expanding Pseudomonas Genus: Description of 43 New Species and Partition of the Pseudomonas putida Group.</title>
        <authorList>
            <person name="Girard L."/>
            <person name="Lood C."/>
            <person name="Hofte M."/>
            <person name="Vandamme P."/>
            <person name="Rokni-Zadeh H."/>
            <person name="van Noort V."/>
            <person name="Lavigne R."/>
            <person name="De Mot R."/>
        </authorList>
    </citation>
    <scope>NUCLEOTIDE SEQUENCE</scope>
    <source>
        <strain evidence="2">COW39</strain>
    </source>
</reference>
<dbReference type="Pfam" id="PF14559">
    <property type="entry name" value="TPR_19"/>
    <property type="match status" value="1"/>
</dbReference>
<dbReference type="RefSeq" id="WP_217852514.1">
    <property type="nucleotide sequence ID" value="NZ_CP077073.1"/>
</dbReference>
<dbReference type="PROSITE" id="PS51257">
    <property type="entry name" value="PROKAR_LIPOPROTEIN"/>
    <property type="match status" value="1"/>
</dbReference>
<organism evidence="2 3">
    <name type="scientific">Pseudomonas muyukensis</name>
    <dbReference type="NCBI Taxonomy" id="2842357"/>
    <lineage>
        <taxon>Bacteria</taxon>
        <taxon>Pseudomonadati</taxon>
        <taxon>Pseudomonadota</taxon>
        <taxon>Gammaproteobacteria</taxon>
        <taxon>Pseudomonadales</taxon>
        <taxon>Pseudomonadaceae</taxon>
        <taxon>Pseudomonas</taxon>
    </lineage>
</organism>
<keyword evidence="3" id="KW-1185">Reference proteome</keyword>
<name>A0ABX8MFG0_9PSED</name>
<proteinExistence type="predicted"/>
<dbReference type="PROSITE" id="PS50005">
    <property type="entry name" value="TPR"/>
    <property type="match status" value="1"/>
</dbReference>
<feature type="repeat" description="TPR" evidence="1">
    <location>
        <begin position="103"/>
        <end position="136"/>
    </location>
</feature>
<evidence type="ECO:0000313" key="3">
    <source>
        <dbReference type="Proteomes" id="UP001047646"/>
    </source>
</evidence>
<gene>
    <name evidence="2" type="ORF">KSS95_06030</name>
</gene>